<proteinExistence type="predicted"/>
<accession>A0A4Z2I1L9</accession>
<feature type="region of interest" description="Disordered" evidence="1">
    <location>
        <begin position="173"/>
        <end position="192"/>
    </location>
</feature>
<evidence type="ECO:0000313" key="3">
    <source>
        <dbReference type="Proteomes" id="UP000314294"/>
    </source>
</evidence>
<keyword evidence="3" id="KW-1185">Reference proteome</keyword>
<evidence type="ECO:0000256" key="1">
    <source>
        <dbReference type="SAM" id="MobiDB-lite"/>
    </source>
</evidence>
<evidence type="ECO:0000313" key="2">
    <source>
        <dbReference type="EMBL" id="TNN71969.1"/>
    </source>
</evidence>
<dbReference type="Proteomes" id="UP000314294">
    <property type="component" value="Unassembled WGS sequence"/>
</dbReference>
<gene>
    <name evidence="2" type="ORF">EYF80_017757</name>
</gene>
<reference evidence="2 3" key="1">
    <citation type="submission" date="2019-03" db="EMBL/GenBank/DDBJ databases">
        <title>First draft genome of Liparis tanakae, snailfish: a comprehensive survey of snailfish specific genes.</title>
        <authorList>
            <person name="Kim W."/>
            <person name="Song I."/>
            <person name="Jeong J.-H."/>
            <person name="Kim D."/>
            <person name="Kim S."/>
            <person name="Ryu S."/>
            <person name="Song J.Y."/>
            <person name="Lee S.K."/>
        </authorList>
    </citation>
    <scope>NUCLEOTIDE SEQUENCE [LARGE SCALE GENOMIC DNA]</scope>
    <source>
        <tissue evidence="2">Muscle</tissue>
    </source>
</reference>
<sequence length="192" mass="20143">MLEWLSTRFSSGPPSSGCVDPRCLCSAEMTDGVRPSAPAEDHHPGERSSVGVRLAVDRVGQQWPERGGTAGSRCRGVPPLQGEAESFEVIRLQGKHRSQRVLESFHRNLQYLPTSLLSSNGPGALVTRESKEDTVLTACSTAASSFCFSASDRPPPSTGIQVWILIGCGAAGAARAPAPGSPGAARTTRTSA</sequence>
<feature type="compositionally biased region" description="Low complexity" evidence="1">
    <location>
        <begin position="173"/>
        <end position="185"/>
    </location>
</feature>
<protein>
    <submittedName>
        <fullName evidence="2">Uncharacterized protein</fullName>
    </submittedName>
</protein>
<dbReference type="AlphaFoldDB" id="A0A4Z2I1L9"/>
<name>A0A4Z2I1L9_9TELE</name>
<organism evidence="2 3">
    <name type="scientific">Liparis tanakae</name>
    <name type="common">Tanaka's snailfish</name>
    <dbReference type="NCBI Taxonomy" id="230148"/>
    <lineage>
        <taxon>Eukaryota</taxon>
        <taxon>Metazoa</taxon>
        <taxon>Chordata</taxon>
        <taxon>Craniata</taxon>
        <taxon>Vertebrata</taxon>
        <taxon>Euteleostomi</taxon>
        <taxon>Actinopterygii</taxon>
        <taxon>Neopterygii</taxon>
        <taxon>Teleostei</taxon>
        <taxon>Neoteleostei</taxon>
        <taxon>Acanthomorphata</taxon>
        <taxon>Eupercaria</taxon>
        <taxon>Perciformes</taxon>
        <taxon>Cottioidei</taxon>
        <taxon>Cottales</taxon>
        <taxon>Liparidae</taxon>
        <taxon>Liparis</taxon>
    </lineage>
</organism>
<comment type="caution">
    <text evidence="2">The sequence shown here is derived from an EMBL/GenBank/DDBJ whole genome shotgun (WGS) entry which is preliminary data.</text>
</comment>
<dbReference type="EMBL" id="SRLO01000143">
    <property type="protein sequence ID" value="TNN71969.1"/>
    <property type="molecule type" value="Genomic_DNA"/>
</dbReference>